<keyword evidence="5 8" id="KW-1133">Transmembrane helix</keyword>
<evidence type="ECO:0000256" key="7">
    <source>
        <dbReference type="SAM" id="MobiDB-lite"/>
    </source>
</evidence>
<keyword evidence="3" id="KW-1003">Cell membrane</keyword>
<dbReference type="PANTHER" id="PTHR43266">
    <property type="entry name" value="MACROLIDE-EFFLUX PROTEIN"/>
    <property type="match status" value="1"/>
</dbReference>
<dbReference type="CDD" id="cd06173">
    <property type="entry name" value="MFS_MefA_like"/>
    <property type="match status" value="1"/>
</dbReference>
<feature type="transmembrane region" description="Helical" evidence="8">
    <location>
        <begin position="171"/>
        <end position="191"/>
    </location>
</feature>
<dbReference type="SUPFAM" id="SSF103473">
    <property type="entry name" value="MFS general substrate transporter"/>
    <property type="match status" value="1"/>
</dbReference>
<dbReference type="InterPro" id="IPR042099">
    <property type="entry name" value="ANL_N_sf"/>
</dbReference>
<keyword evidence="6 8" id="KW-0472">Membrane</keyword>
<evidence type="ECO:0000256" key="3">
    <source>
        <dbReference type="ARBA" id="ARBA00022475"/>
    </source>
</evidence>
<sequence>MSAPDFSLLAKRRFAPMFTVQFLGAFNDNLLKYAMLLLANYGLFRDAPEQAGMLSVIATGLFTLPYFLFSALAGQIADRIDKATLVRWVKLAEVGIMGLALVGFAWESIPLLLASLFLMGLHSTVFGPVKYSILPQHLTEHEIMGGTGLIEAGTFLAILTGQLLAGQIPPWEAGLVAMGLAVLGYVSALAIPPAPPSRGGHPVDWNIARGTWHVLTTAHKGRGVWLAVLGISWFFTAGAVLLTEFVPLVSDTLNAQKDVATLFLVIFSVTIALGSMTVNRLLGGEVSAKYVPISALALAAGLIDLSFSTSGFAVTYPEATIAEFLASAGAWRILTDLVIVAFSGGMFIVPLYAILQVRSAPDERSQVIAANNILNAGMTVIAVGVVALLLAAGASVPQVIGVLGCATLVVALVSVWLLPETLFKAVIRLVLRALYRVEVTGIENMPRPGERAVVVVNHLSYLDGVLLGAFLPGKPTFAVHTSIAKSWWIQPFLKLFRAFPVDPTNPMSAKAMVRTVREGNTLVIFPEGRITVTGALMKVFDGPGMVADKADAPIVPVRLNGPQYSPLSHLKGKVRTRLFPKVTIDVLPPRRFQIEGEMSARQRRAIAGRRLYDEMSAMIFATSHTDRTLFSALCDARTIHGGKAKVVEDVKREPLSYDRLILGAELLGDRLAYRTRPGEAVGLLLPNVNGAALAFFALQSEGRVPAMLNFTAGLTNLLSACDTAEIGTIVTAPSRPACTTRSPHWRRQAMRFSTWRTLPKRSAPPPSYGTCCSRTAPPPATNGARSRPMRRR</sequence>
<feature type="transmembrane region" description="Helical" evidence="8">
    <location>
        <begin position="224"/>
        <end position="247"/>
    </location>
</feature>
<evidence type="ECO:0000256" key="6">
    <source>
        <dbReference type="ARBA" id="ARBA00023136"/>
    </source>
</evidence>
<dbReference type="SUPFAM" id="SSF69593">
    <property type="entry name" value="Glycerol-3-phosphate (1)-acyltransferase"/>
    <property type="match status" value="1"/>
</dbReference>
<comment type="caution">
    <text evidence="10">The sequence shown here is derived from an EMBL/GenBank/DDBJ whole genome shotgun (WGS) entry which is preliminary data.</text>
</comment>
<evidence type="ECO:0000256" key="8">
    <source>
        <dbReference type="SAM" id="Phobius"/>
    </source>
</evidence>
<dbReference type="CDD" id="cd07989">
    <property type="entry name" value="LPLAT_AGPAT-like"/>
    <property type="match status" value="1"/>
</dbReference>
<gene>
    <name evidence="10" type="ORF">NZK81_09720</name>
</gene>
<accession>A0ABT2I4T8</accession>
<keyword evidence="11" id="KW-1185">Reference proteome</keyword>
<evidence type="ECO:0000256" key="2">
    <source>
        <dbReference type="ARBA" id="ARBA00022448"/>
    </source>
</evidence>
<feature type="transmembrane region" description="Helical" evidence="8">
    <location>
        <begin position="367"/>
        <end position="392"/>
    </location>
</feature>
<proteinExistence type="predicted"/>
<name>A0ABT2I4T8_9SPHN</name>
<feature type="transmembrane region" description="Helical" evidence="8">
    <location>
        <begin position="398"/>
        <end position="418"/>
    </location>
</feature>
<keyword evidence="2" id="KW-0813">Transport</keyword>
<dbReference type="Pfam" id="PF01553">
    <property type="entry name" value="Acyltransferase"/>
    <property type="match status" value="1"/>
</dbReference>
<dbReference type="InterPro" id="IPR036259">
    <property type="entry name" value="MFS_trans_sf"/>
</dbReference>
<dbReference type="InterPro" id="IPR002123">
    <property type="entry name" value="Plipid/glycerol_acylTrfase"/>
</dbReference>
<dbReference type="InterPro" id="IPR011701">
    <property type="entry name" value="MFS"/>
</dbReference>
<evidence type="ECO:0000313" key="10">
    <source>
        <dbReference type="EMBL" id="MCT2399827.1"/>
    </source>
</evidence>
<dbReference type="PANTHER" id="PTHR43266:SF2">
    <property type="entry name" value="MAJOR FACILITATOR SUPERFAMILY (MFS) PROFILE DOMAIN-CONTAINING PROTEIN"/>
    <property type="match status" value="1"/>
</dbReference>
<evidence type="ECO:0000256" key="4">
    <source>
        <dbReference type="ARBA" id="ARBA00022692"/>
    </source>
</evidence>
<feature type="transmembrane region" description="Helical" evidence="8">
    <location>
        <begin position="333"/>
        <end position="355"/>
    </location>
</feature>
<dbReference type="Gene3D" id="3.40.50.12780">
    <property type="entry name" value="N-terminal domain of ligase-like"/>
    <property type="match status" value="1"/>
</dbReference>
<dbReference type="Proteomes" id="UP001165583">
    <property type="component" value="Unassembled WGS sequence"/>
</dbReference>
<dbReference type="SUPFAM" id="SSF56801">
    <property type="entry name" value="Acetyl-CoA synthetase-like"/>
    <property type="match status" value="1"/>
</dbReference>
<evidence type="ECO:0000259" key="9">
    <source>
        <dbReference type="SMART" id="SM00563"/>
    </source>
</evidence>
<feature type="transmembrane region" description="Helical" evidence="8">
    <location>
        <begin position="85"/>
        <end position="106"/>
    </location>
</feature>
<dbReference type="Gene3D" id="1.20.1250.20">
    <property type="entry name" value="MFS general substrate transporter like domains"/>
    <property type="match status" value="1"/>
</dbReference>
<dbReference type="Pfam" id="PF07690">
    <property type="entry name" value="MFS_1"/>
    <property type="match status" value="1"/>
</dbReference>
<feature type="domain" description="Phospholipid/glycerol acyltransferase" evidence="9">
    <location>
        <begin position="452"/>
        <end position="562"/>
    </location>
</feature>
<evidence type="ECO:0000313" key="11">
    <source>
        <dbReference type="Proteomes" id="UP001165583"/>
    </source>
</evidence>
<feature type="transmembrane region" description="Helical" evidence="8">
    <location>
        <begin position="143"/>
        <end position="165"/>
    </location>
</feature>
<evidence type="ECO:0000256" key="5">
    <source>
        <dbReference type="ARBA" id="ARBA00022989"/>
    </source>
</evidence>
<protein>
    <submittedName>
        <fullName evidence="10">MFS transporter</fullName>
    </submittedName>
</protein>
<evidence type="ECO:0000256" key="1">
    <source>
        <dbReference type="ARBA" id="ARBA00004651"/>
    </source>
</evidence>
<reference evidence="10" key="1">
    <citation type="submission" date="2022-09" db="EMBL/GenBank/DDBJ databases">
        <title>Novosphingobium sp. Nov., a polycyclic aromatic hydrocarbon-degrading bacterium isolated form mangrove sediments in HongKong.</title>
        <authorList>
            <person name="Hu Z."/>
        </authorList>
    </citation>
    <scope>NUCLEOTIDE SEQUENCE</scope>
    <source>
        <strain evidence="10">HK4-1</strain>
    </source>
</reference>
<feature type="transmembrane region" description="Helical" evidence="8">
    <location>
        <begin position="259"/>
        <end position="278"/>
    </location>
</feature>
<feature type="transmembrane region" description="Helical" evidence="8">
    <location>
        <begin position="51"/>
        <end position="73"/>
    </location>
</feature>
<organism evidence="10 11">
    <name type="scientific">Novosphingobium mangrovi</name>
    <name type="common">ex Huang et al. 2023</name>
    <dbReference type="NCBI Taxonomy" id="2976432"/>
    <lineage>
        <taxon>Bacteria</taxon>
        <taxon>Pseudomonadati</taxon>
        <taxon>Pseudomonadota</taxon>
        <taxon>Alphaproteobacteria</taxon>
        <taxon>Sphingomonadales</taxon>
        <taxon>Sphingomonadaceae</taxon>
        <taxon>Novosphingobium</taxon>
    </lineage>
</organism>
<keyword evidence="4 8" id="KW-0812">Transmembrane</keyword>
<dbReference type="EMBL" id="JANZXA010000005">
    <property type="protein sequence ID" value="MCT2399827.1"/>
    <property type="molecule type" value="Genomic_DNA"/>
</dbReference>
<feature type="region of interest" description="Disordered" evidence="7">
    <location>
        <begin position="756"/>
        <end position="792"/>
    </location>
</feature>
<dbReference type="RefSeq" id="WP_260045927.1">
    <property type="nucleotide sequence ID" value="NZ_JANZXA010000005.1"/>
</dbReference>
<dbReference type="SMART" id="SM00563">
    <property type="entry name" value="PlsC"/>
    <property type="match status" value="1"/>
</dbReference>
<comment type="subcellular location">
    <subcellularLocation>
        <location evidence="1">Cell membrane</location>
        <topology evidence="1">Multi-pass membrane protein</topology>
    </subcellularLocation>
</comment>